<keyword evidence="3 6" id="KW-0479">Metal-binding</keyword>
<keyword evidence="5 6" id="KW-0408">Iron</keyword>
<evidence type="ECO:0000256" key="1">
    <source>
        <dbReference type="ARBA" id="ARBA00022448"/>
    </source>
</evidence>
<dbReference type="PROSITE" id="PS51257">
    <property type="entry name" value="PROKAR_LIPOPROTEIN"/>
    <property type="match status" value="1"/>
</dbReference>
<evidence type="ECO:0000256" key="6">
    <source>
        <dbReference type="PROSITE-ProRule" id="PRU00433"/>
    </source>
</evidence>
<evidence type="ECO:0000256" key="2">
    <source>
        <dbReference type="ARBA" id="ARBA00022617"/>
    </source>
</evidence>
<dbReference type="RefSeq" id="WP_202656263.1">
    <property type="nucleotide sequence ID" value="NZ_JAESWB010000371.1"/>
</dbReference>
<dbReference type="Proteomes" id="UP000623967">
    <property type="component" value="Unassembled WGS sequence"/>
</dbReference>
<dbReference type="PANTHER" id="PTHR37823:SF4">
    <property type="entry name" value="MENAQUINOL-CYTOCHROME C REDUCTASE CYTOCHROME B_C SUBUNIT"/>
    <property type="match status" value="1"/>
</dbReference>
<dbReference type="InterPro" id="IPR036909">
    <property type="entry name" value="Cyt_c-like_dom_sf"/>
</dbReference>
<dbReference type="PANTHER" id="PTHR37823">
    <property type="entry name" value="CYTOCHROME C-553-LIKE"/>
    <property type="match status" value="1"/>
</dbReference>
<dbReference type="EMBL" id="JAESWB010000371">
    <property type="protein sequence ID" value="MBL4955024.1"/>
    <property type="molecule type" value="Genomic_DNA"/>
</dbReference>
<proteinExistence type="predicted"/>
<keyword evidence="1" id="KW-0813">Transport</keyword>
<keyword evidence="4" id="KW-0249">Electron transport</keyword>
<organism evidence="9 10">
    <name type="scientific">Neobacillus paridis</name>
    <dbReference type="NCBI Taxonomy" id="2803862"/>
    <lineage>
        <taxon>Bacteria</taxon>
        <taxon>Bacillati</taxon>
        <taxon>Bacillota</taxon>
        <taxon>Bacilli</taxon>
        <taxon>Bacillales</taxon>
        <taxon>Bacillaceae</taxon>
        <taxon>Neobacillus</taxon>
    </lineage>
</organism>
<evidence type="ECO:0000259" key="8">
    <source>
        <dbReference type="PROSITE" id="PS51007"/>
    </source>
</evidence>
<keyword evidence="7" id="KW-0732">Signal</keyword>
<dbReference type="InterPro" id="IPR012218">
    <property type="entry name" value="Cyt_c_BACSU-c550-type"/>
</dbReference>
<dbReference type="InterPro" id="IPR051811">
    <property type="entry name" value="Cytochrome_c550/c551-like"/>
</dbReference>
<comment type="caution">
    <text evidence="9">The sequence shown here is derived from an EMBL/GenBank/DDBJ whole genome shotgun (WGS) entry which is preliminary data.</text>
</comment>
<evidence type="ECO:0000313" key="9">
    <source>
        <dbReference type="EMBL" id="MBL4955024.1"/>
    </source>
</evidence>
<accession>A0ABS1TVD3</accession>
<keyword evidence="10" id="KW-1185">Reference proteome</keyword>
<feature type="chain" id="PRO_5046502349" evidence="7">
    <location>
        <begin position="20"/>
        <end position="113"/>
    </location>
</feature>
<dbReference type="PIRSF" id="PIRSF000025">
    <property type="entry name" value="Cytc_Bsub_c550"/>
    <property type="match status" value="1"/>
</dbReference>
<dbReference type="SUPFAM" id="SSF46626">
    <property type="entry name" value="Cytochrome c"/>
    <property type="match status" value="1"/>
</dbReference>
<dbReference type="Gene3D" id="1.10.760.10">
    <property type="entry name" value="Cytochrome c-like domain"/>
    <property type="match status" value="1"/>
</dbReference>
<sequence length="113" mass="11229">MKKKIVTFLLGSSLVLGLAACGGGSDSGSGSDGGKDTASAGEKIYNQKCSSCHGGDLKGGVGPDLTKVGAKYKKAEILDIINKGKNGSIGSMPAGLAAGDEADQVAEWLAAKK</sequence>
<dbReference type="Pfam" id="PF13442">
    <property type="entry name" value="Cytochrome_CBB3"/>
    <property type="match status" value="1"/>
</dbReference>
<dbReference type="InterPro" id="IPR009056">
    <property type="entry name" value="Cyt_c-like_dom"/>
</dbReference>
<protein>
    <submittedName>
        <fullName evidence="9">Cytochrome c</fullName>
    </submittedName>
</protein>
<evidence type="ECO:0000313" key="10">
    <source>
        <dbReference type="Proteomes" id="UP000623967"/>
    </source>
</evidence>
<evidence type="ECO:0000256" key="3">
    <source>
        <dbReference type="ARBA" id="ARBA00022723"/>
    </source>
</evidence>
<keyword evidence="2 6" id="KW-0349">Heme</keyword>
<dbReference type="PROSITE" id="PS51007">
    <property type="entry name" value="CYTC"/>
    <property type="match status" value="1"/>
</dbReference>
<feature type="domain" description="Cytochrome c" evidence="8">
    <location>
        <begin position="36"/>
        <end position="113"/>
    </location>
</feature>
<evidence type="ECO:0000256" key="7">
    <source>
        <dbReference type="SAM" id="SignalP"/>
    </source>
</evidence>
<dbReference type="InterPro" id="IPR054782">
    <property type="entry name" value="Cytochro_C551"/>
</dbReference>
<reference evidence="9 10" key="1">
    <citation type="submission" date="2021-01" db="EMBL/GenBank/DDBJ databases">
        <title>Genome public.</title>
        <authorList>
            <person name="Liu C."/>
            <person name="Sun Q."/>
        </authorList>
    </citation>
    <scope>NUCLEOTIDE SEQUENCE [LARGE SCALE GENOMIC DNA]</scope>
    <source>
        <strain evidence="9 10">YIM B02564</strain>
    </source>
</reference>
<evidence type="ECO:0000256" key="4">
    <source>
        <dbReference type="ARBA" id="ARBA00022982"/>
    </source>
</evidence>
<gene>
    <name evidence="9" type="ORF">JK635_22970</name>
</gene>
<evidence type="ECO:0000256" key="5">
    <source>
        <dbReference type="ARBA" id="ARBA00023004"/>
    </source>
</evidence>
<feature type="signal peptide" evidence="7">
    <location>
        <begin position="1"/>
        <end position="19"/>
    </location>
</feature>
<name>A0ABS1TVD3_9BACI</name>
<dbReference type="NCBIfam" id="NF045774">
    <property type="entry name" value="cytochro_C551"/>
    <property type="match status" value="1"/>
</dbReference>